<organism evidence="2 3">
    <name type="scientific">Natronosporangium hydrolyticum</name>
    <dbReference type="NCBI Taxonomy" id="2811111"/>
    <lineage>
        <taxon>Bacteria</taxon>
        <taxon>Bacillati</taxon>
        <taxon>Actinomycetota</taxon>
        <taxon>Actinomycetes</taxon>
        <taxon>Micromonosporales</taxon>
        <taxon>Micromonosporaceae</taxon>
        <taxon>Natronosporangium</taxon>
    </lineage>
</organism>
<accession>A0A895YGJ9</accession>
<keyword evidence="3" id="KW-1185">Reference proteome</keyword>
<evidence type="ECO:0000256" key="1">
    <source>
        <dbReference type="SAM" id="SignalP"/>
    </source>
</evidence>
<dbReference type="Proteomes" id="UP000662857">
    <property type="component" value="Chromosome"/>
</dbReference>
<dbReference type="KEGG" id="nhy:JQS43_24085"/>
<feature type="chain" id="PRO_5038810113" evidence="1">
    <location>
        <begin position="20"/>
        <end position="311"/>
    </location>
</feature>
<protein>
    <submittedName>
        <fullName evidence="2">Uncharacterized protein</fullName>
    </submittedName>
</protein>
<name>A0A895YGJ9_9ACTN</name>
<sequence>MVASGAALALAVSGAPAVADDAAERDPIPVEEIHVSQAGFEFSIDARTLEAEVHSVAAEHIVQDTEGNVLRTGTLDASVDRGPVSTSSNGTQQVGDYTCVVEGNPDSYFFPVAPFDVSFGGNSNFTSYLYHPYVQWYARELVTGELTDQLEICSTGGGDVWNSWRQNFNGTTMTIEEATTYRIGNNWGQGVVENSGLVSATLGFQVQDPRVPVAINGSVTVEPSTDTYTGNLGNEPRYLLDWPVEWQANRVNAFYEAPDTFIWDGSNHFQGNVAHVLYEWVWTNPPNLNYWGGATIRAHCGVSLGLCDPFN</sequence>
<reference evidence="2" key="1">
    <citation type="submission" date="2021-02" db="EMBL/GenBank/DDBJ databases">
        <title>Natrosporangium hydrolyticum gen. nov., sp. nov, a haloalkaliphilic actinobacterium from a soda solonchak soil.</title>
        <authorList>
            <person name="Sorokin D.Y."/>
            <person name="Khijniak T.V."/>
            <person name="Zakharycheva A.P."/>
            <person name="Boueva O.V."/>
            <person name="Ariskina E.V."/>
            <person name="Hahnke R.L."/>
            <person name="Bunk B."/>
            <person name="Sproer C."/>
            <person name="Schumann P."/>
            <person name="Evtushenko L.I."/>
            <person name="Kublanov I.V."/>
        </authorList>
    </citation>
    <scope>NUCLEOTIDE SEQUENCE</scope>
    <source>
        <strain evidence="2">DSM 106523</strain>
    </source>
</reference>
<dbReference type="RefSeq" id="WP_239676660.1">
    <property type="nucleotide sequence ID" value="NZ_CP070499.1"/>
</dbReference>
<keyword evidence="1" id="KW-0732">Signal</keyword>
<feature type="signal peptide" evidence="1">
    <location>
        <begin position="1"/>
        <end position="19"/>
    </location>
</feature>
<proteinExistence type="predicted"/>
<dbReference type="EMBL" id="CP070499">
    <property type="protein sequence ID" value="QSB14523.1"/>
    <property type="molecule type" value="Genomic_DNA"/>
</dbReference>
<evidence type="ECO:0000313" key="3">
    <source>
        <dbReference type="Proteomes" id="UP000662857"/>
    </source>
</evidence>
<dbReference type="AlphaFoldDB" id="A0A895YGJ9"/>
<gene>
    <name evidence="2" type="ORF">JQS43_24085</name>
</gene>
<evidence type="ECO:0000313" key="2">
    <source>
        <dbReference type="EMBL" id="QSB14523.1"/>
    </source>
</evidence>